<protein>
    <submittedName>
        <fullName evidence="1">Uncharacterized protein</fullName>
    </submittedName>
</protein>
<dbReference type="GeneID" id="29002976"/>
<organism evidence="1 2">
    <name type="scientific">Phycomyces blakesleeanus (strain ATCC 8743b / DSM 1359 / FGSC 10004 / NBRC 33097 / NRRL 1555)</name>
    <dbReference type="NCBI Taxonomy" id="763407"/>
    <lineage>
        <taxon>Eukaryota</taxon>
        <taxon>Fungi</taxon>
        <taxon>Fungi incertae sedis</taxon>
        <taxon>Mucoromycota</taxon>
        <taxon>Mucoromycotina</taxon>
        <taxon>Mucoromycetes</taxon>
        <taxon>Mucorales</taxon>
        <taxon>Phycomycetaceae</taxon>
        <taxon>Phycomyces</taxon>
    </lineage>
</organism>
<gene>
    <name evidence="1" type="ORF">PHYBLDRAFT_69232</name>
</gene>
<keyword evidence="2" id="KW-1185">Reference proteome</keyword>
<dbReference type="VEuPathDB" id="FungiDB:PHYBLDRAFT_69232"/>
<dbReference type="Proteomes" id="UP000077315">
    <property type="component" value="Unassembled WGS sequence"/>
</dbReference>
<proteinExistence type="predicted"/>
<dbReference type="EMBL" id="KV440996">
    <property type="protein sequence ID" value="OAD68160.1"/>
    <property type="molecule type" value="Genomic_DNA"/>
</dbReference>
<dbReference type="InParanoid" id="A0A163D238"/>
<sequence>MPLYFFYLLILPKSKSTDCSFDVCAPVASVSVNVGVKSYRVLGQKTSTLVKHIYNVNFIGKRFNVSELFTAEMIGVFFILINKKKRQEFEIIVNSVRRPVWCNPLYSMI</sequence>
<dbReference type="RefSeq" id="XP_018286200.1">
    <property type="nucleotide sequence ID" value="XM_018442070.1"/>
</dbReference>
<evidence type="ECO:0000313" key="2">
    <source>
        <dbReference type="Proteomes" id="UP000077315"/>
    </source>
</evidence>
<name>A0A163D238_PHYB8</name>
<evidence type="ECO:0000313" key="1">
    <source>
        <dbReference type="EMBL" id="OAD68160.1"/>
    </source>
</evidence>
<accession>A0A163D238</accession>
<dbReference type="AlphaFoldDB" id="A0A163D238"/>
<reference evidence="2" key="1">
    <citation type="submission" date="2015-06" db="EMBL/GenBank/DDBJ databases">
        <title>Expansion of signal transduction pathways in fungi by whole-genome duplication.</title>
        <authorList>
            <consortium name="DOE Joint Genome Institute"/>
            <person name="Corrochano L.M."/>
            <person name="Kuo A."/>
            <person name="Marcet-Houben M."/>
            <person name="Polaino S."/>
            <person name="Salamov A."/>
            <person name="Villalobos J.M."/>
            <person name="Alvarez M.I."/>
            <person name="Avalos J."/>
            <person name="Benito E.P."/>
            <person name="Benoit I."/>
            <person name="Burger G."/>
            <person name="Camino L.P."/>
            <person name="Canovas D."/>
            <person name="Cerda-Olmedo E."/>
            <person name="Cheng J.-F."/>
            <person name="Dominguez A."/>
            <person name="Elias M."/>
            <person name="Eslava A.P."/>
            <person name="Glaser F."/>
            <person name="Grimwood J."/>
            <person name="Gutierrez G."/>
            <person name="Heitman J."/>
            <person name="Henrissat B."/>
            <person name="Iturriaga E.A."/>
            <person name="Lang B.F."/>
            <person name="Lavin J.L."/>
            <person name="Lee S."/>
            <person name="Li W."/>
            <person name="Lindquist E."/>
            <person name="Lopez-Garcia S."/>
            <person name="Luque E.M."/>
            <person name="Marcos A.T."/>
            <person name="Martin J."/>
            <person name="McCluskey K."/>
            <person name="Medina H.R."/>
            <person name="Miralles-Duran A."/>
            <person name="Miyazaki A."/>
            <person name="Munoz-Torres E."/>
            <person name="Oguiza J.A."/>
            <person name="Ohm R."/>
            <person name="Olmedo M."/>
            <person name="Orejas M."/>
            <person name="Ortiz-Castellanos L."/>
            <person name="Pisabarro A.G."/>
            <person name="Rodriguez-Romero J."/>
            <person name="Ruiz-Herrera J."/>
            <person name="Ruiz-Vazquez R."/>
            <person name="Sanz C."/>
            <person name="Schackwitz W."/>
            <person name="Schmutz J."/>
            <person name="Shahriari M."/>
            <person name="Shelest E."/>
            <person name="Silva-Franco F."/>
            <person name="Soanes D."/>
            <person name="Syed K."/>
            <person name="Tagua V.G."/>
            <person name="Talbot N.J."/>
            <person name="Thon M."/>
            <person name="De vries R.P."/>
            <person name="Wiebenga A."/>
            <person name="Yadav J.S."/>
            <person name="Braun E.L."/>
            <person name="Baker S."/>
            <person name="Garre V."/>
            <person name="Horwitz B."/>
            <person name="Torres-Martinez S."/>
            <person name="Idnurm A."/>
            <person name="Herrera-Estrella A."/>
            <person name="Gabaldon T."/>
            <person name="Grigoriev I.V."/>
        </authorList>
    </citation>
    <scope>NUCLEOTIDE SEQUENCE [LARGE SCALE GENOMIC DNA]</scope>
    <source>
        <strain evidence="2">NRRL 1555(-)</strain>
    </source>
</reference>